<reference evidence="2" key="1">
    <citation type="journal article" date="2020" name="mSystems">
        <title>Genome- and Community-Level Interaction Insights into Carbon Utilization and Element Cycling Functions of Hydrothermarchaeota in Hydrothermal Sediment.</title>
        <authorList>
            <person name="Zhou Z."/>
            <person name="Liu Y."/>
            <person name="Xu W."/>
            <person name="Pan J."/>
            <person name="Luo Z.H."/>
            <person name="Li M."/>
        </authorList>
    </citation>
    <scope>NUCLEOTIDE SEQUENCE [LARGE SCALE GENOMIC DNA]</scope>
    <source>
        <strain evidence="2">HyVt-102</strain>
    </source>
</reference>
<sequence length="80" mass="8807">MAINAYVGIKVSAKEAEKILENLRSQEFVTQADAVTGSFDIIALIRAPDFHTLGEIIIKKISQIDGVLDTETFPVIEFGR</sequence>
<accession>A0A7C0ZBX2</accession>
<gene>
    <name evidence="2" type="ORF">ENF18_00400</name>
</gene>
<dbReference type="Proteomes" id="UP000885847">
    <property type="component" value="Unassembled WGS sequence"/>
</dbReference>
<dbReference type="InterPro" id="IPR011008">
    <property type="entry name" value="Dimeric_a/b-barrel"/>
</dbReference>
<feature type="domain" description="Transcription regulator AsnC/Lrp ligand binding" evidence="1">
    <location>
        <begin position="7"/>
        <end position="77"/>
    </location>
</feature>
<proteinExistence type="predicted"/>
<evidence type="ECO:0000313" key="2">
    <source>
        <dbReference type="EMBL" id="HDI82234.1"/>
    </source>
</evidence>
<comment type="caution">
    <text evidence="2">The sequence shown here is derived from an EMBL/GenBank/DDBJ whole genome shotgun (WGS) entry which is preliminary data.</text>
</comment>
<dbReference type="Gene3D" id="3.30.70.920">
    <property type="match status" value="1"/>
</dbReference>
<protein>
    <submittedName>
        <fullName evidence="2">Lrp/AsnC family transcriptional regulator</fullName>
    </submittedName>
</protein>
<name>A0A7C0ZBX2_UNCW3</name>
<dbReference type="Pfam" id="PF01037">
    <property type="entry name" value="AsnC_trans_reg"/>
    <property type="match status" value="1"/>
</dbReference>
<dbReference type="AlphaFoldDB" id="A0A7C0ZBX2"/>
<dbReference type="EMBL" id="DQWE01000019">
    <property type="protein sequence ID" value="HDI82234.1"/>
    <property type="molecule type" value="Genomic_DNA"/>
</dbReference>
<evidence type="ECO:0000259" key="1">
    <source>
        <dbReference type="Pfam" id="PF01037"/>
    </source>
</evidence>
<dbReference type="InterPro" id="IPR019887">
    <property type="entry name" value="Tscrpt_reg_AsnC/Lrp_C"/>
</dbReference>
<organism evidence="2">
    <name type="scientific">candidate division WOR-3 bacterium</name>
    <dbReference type="NCBI Taxonomy" id="2052148"/>
    <lineage>
        <taxon>Bacteria</taxon>
        <taxon>Bacteria division WOR-3</taxon>
    </lineage>
</organism>
<dbReference type="SUPFAM" id="SSF54909">
    <property type="entry name" value="Dimeric alpha+beta barrel"/>
    <property type="match status" value="1"/>
</dbReference>